<dbReference type="InterPro" id="IPR038765">
    <property type="entry name" value="Papain-like_cys_pep_sf"/>
</dbReference>
<sequence length="506" mass="56718">MPQQQQQQQQPRHIYAVKLLVGPEHHPWPASYTSRDAEWAESCRISPINVRQSWSKTTRLTGDLTLRLSPESLAEQFPGLKPTGAYEFVEKYFGRSWHQHVWEVRDLLLRMRGSMLANNFGLQAMLAVLCQGNTKATAMQEFIKVLNTTPWRNGTGNFSDPRLDEGDELVDADLPGCTETDRIRNELYTHRWVLTFFNFGDAHWVAAVFDSLRCTLTLYDTIESNREKRAKAAGLAWRSFALNMGMPCGTLVVSPALPEQPNDWACGYIGLVNLLLATRCRQGDQHRELSPHDFPRTWLHADARPASYAKMPNSGAPFFPVPDWTYGAGSSKEAWRRASTVLHAMMANELGIRSLGDLERYDAGRRNNQQANEPYEFSFHLPFPGEPIALLIHRAGDWKTKPTTYPKGAPVLSGFTRPPTVTTPAPSLWAPFRDYVYRNLPGEAGSVAALARRGIRCWNPSSSRFFEQNLPRASQTAQAAISVSSGTRPNSRPYDVISLSSGGPGE</sequence>
<dbReference type="RefSeq" id="XP_062750164.1">
    <property type="nucleotide sequence ID" value="XM_062894997.1"/>
</dbReference>
<proteinExistence type="predicted"/>
<dbReference type="AlphaFoldDB" id="A0AAE1I535"/>
<comment type="caution">
    <text evidence="2">The sequence shown here is derived from an EMBL/GenBank/DDBJ whole genome shotgun (WGS) entry which is preliminary data.</text>
</comment>
<evidence type="ECO:0000313" key="3">
    <source>
        <dbReference type="Proteomes" id="UP001273209"/>
    </source>
</evidence>
<dbReference type="Proteomes" id="UP001273209">
    <property type="component" value="Unassembled WGS sequence"/>
</dbReference>
<feature type="region of interest" description="Disordered" evidence="1">
    <location>
        <begin position="482"/>
        <end position="506"/>
    </location>
</feature>
<dbReference type="SUPFAM" id="SSF54001">
    <property type="entry name" value="Cysteine proteinases"/>
    <property type="match status" value="1"/>
</dbReference>
<name>A0AAE1I535_9HYPO</name>
<evidence type="ECO:0000256" key="1">
    <source>
        <dbReference type="SAM" id="MobiDB-lite"/>
    </source>
</evidence>
<dbReference type="EMBL" id="JAWRVG010000091">
    <property type="protein sequence ID" value="KAK4060179.1"/>
    <property type="molecule type" value="Genomic_DNA"/>
</dbReference>
<dbReference type="GeneID" id="87914901"/>
<keyword evidence="3" id="KW-1185">Reference proteome</keyword>
<protein>
    <submittedName>
        <fullName evidence="2">Uncharacterized protein</fullName>
    </submittedName>
</protein>
<organism evidence="2 3">
    <name type="scientific">Trichoderma aggressivum f. europaeum</name>
    <dbReference type="NCBI Taxonomy" id="173218"/>
    <lineage>
        <taxon>Eukaryota</taxon>
        <taxon>Fungi</taxon>
        <taxon>Dikarya</taxon>
        <taxon>Ascomycota</taxon>
        <taxon>Pezizomycotina</taxon>
        <taxon>Sordariomycetes</taxon>
        <taxon>Hypocreomycetidae</taxon>
        <taxon>Hypocreales</taxon>
        <taxon>Hypocreaceae</taxon>
        <taxon>Trichoderma</taxon>
    </lineage>
</organism>
<evidence type="ECO:0000313" key="2">
    <source>
        <dbReference type="EMBL" id="KAK4060179.1"/>
    </source>
</evidence>
<gene>
    <name evidence="2" type="ORF">Triagg1_10877</name>
</gene>
<reference evidence="2" key="1">
    <citation type="submission" date="2023-11" db="EMBL/GenBank/DDBJ databases">
        <title>The genome sequences of three competitors of mushroom-forming fungi.</title>
        <authorList>
            <person name="Beijen E."/>
            <person name="Ohm R.A."/>
        </authorList>
    </citation>
    <scope>NUCLEOTIDE SEQUENCE</scope>
    <source>
        <strain evidence="2">CBS 100526</strain>
    </source>
</reference>
<accession>A0AAE1I535</accession>